<sequence length="260" mass="28017">MVNFLQSPDNAEQDGISHRPPENTQLPDEIRVTLCTPPIEHSLPNSEPHSTPRHSDCTFVTASSNDPSRNTLTPPGPSGSMRPTRQGLPQLAIPNPRSLSSDLPASHSATSQSESPPSSDRLFGHAHSESQSTTPETPASLSSPIVGVVDLTKNVRTTSTGPDFHGGYSDIYCGEWEKELEVDSNLDDARSDTSAPTMVEDTSISTTGAVRRTKIVKVAIKLLRVLSASGYDEVRARKVLNYLTRSTCSPFSHVVDTDSV</sequence>
<name>A0A4V4HGG8_DENBC</name>
<accession>A0A4V4HGG8</accession>
<dbReference type="OrthoDB" id="3054523at2759"/>
<dbReference type="AlphaFoldDB" id="A0A4V4HGG8"/>
<reference evidence="2 3" key="1">
    <citation type="journal article" date="2019" name="Nat. Ecol. Evol.">
        <title>Megaphylogeny resolves global patterns of mushroom evolution.</title>
        <authorList>
            <person name="Varga T."/>
            <person name="Krizsan K."/>
            <person name="Foldi C."/>
            <person name="Dima B."/>
            <person name="Sanchez-Garcia M."/>
            <person name="Sanchez-Ramirez S."/>
            <person name="Szollosi G.J."/>
            <person name="Szarkandi J.G."/>
            <person name="Papp V."/>
            <person name="Albert L."/>
            <person name="Andreopoulos W."/>
            <person name="Angelini C."/>
            <person name="Antonin V."/>
            <person name="Barry K.W."/>
            <person name="Bougher N.L."/>
            <person name="Buchanan P."/>
            <person name="Buyck B."/>
            <person name="Bense V."/>
            <person name="Catcheside P."/>
            <person name="Chovatia M."/>
            <person name="Cooper J."/>
            <person name="Damon W."/>
            <person name="Desjardin D."/>
            <person name="Finy P."/>
            <person name="Geml J."/>
            <person name="Haridas S."/>
            <person name="Hughes K."/>
            <person name="Justo A."/>
            <person name="Karasinski D."/>
            <person name="Kautmanova I."/>
            <person name="Kiss B."/>
            <person name="Kocsube S."/>
            <person name="Kotiranta H."/>
            <person name="LaButti K.M."/>
            <person name="Lechner B.E."/>
            <person name="Liimatainen K."/>
            <person name="Lipzen A."/>
            <person name="Lukacs Z."/>
            <person name="Mihaltcheva S."/>
            <person name="Morgado L.N."/>
            <person name="Niskanen T."/>
            <person name="Noordeloos M.E."/>
            <person name="Ohm R.A."/>
            <person name="Ortiz-Santana B."/>
            <person name="Ovrebo C."/>
            <person name="Racz N."/>
            <person name="Riley R."/>
            <person name="Savchenko A."/>
            <person name="Shiryaev A."/>
            <person name="Soop K."/>
            <person name="Spirin V."/>
            <person name="Szebenyi C."/>
            <person name="Tomsovsky M."/>
            <person name="Tulloss R.E."/>
            <person name="Uehling J."/>
            <person name="Grigoriev I.V."/>
            <person name="Vagvolgyi C."/>
            <person name="Papp T."/>
            <person name="Martin F.M."/>
            <person name="Miettinen O."/>
            <person name="Hibbett D.S."/>
            <person name="Nagy L.G."/>
        </authorList>
    </citation>
    <scope>NUCLEOTIDE SEQUENCE [LARGE SCALE GENOMIC DNA]</scope>
    <source>
        <strain evidence="2 3">CBS 962.96</strain>
    </source>
</reference>
<feature type="compositionally biased region" description="Polar residues" evidence="1">
    <location>
        <begin position="58"/>
        <end position="73"/>
    </location>
</feature>
<keyword evidence="3" id="KW-1185">Reference proteome</keyword>
<dbReference type="EMBL" id="ML179130">
    <property type="protein sequence ID" value="THU98775.1"/>
    <property type="molecule type" value="Genomic_DNA"/>
</dbReference>
<feature type="compositionally biased region" description="Polar residues" evidence="1">
    <location>
        <begin position="1"/>
        <end position="10"/>
    </location>
</feature>
<evidence type="ECO:0000313" key="2">
    <source>
        <dbReference type="EMBL" id="THU98775.1"/>
    </source>
</evidence>
<feature type="compositionally biased region" description="Low complexity" evidence="1">
    <location>
        <begin position="104"/>
        <end position="119"/>
    </location>
</feature>
<dbReference type="Proteomes" id="UP000297245">
    <property type="component" value="Unassembled WGS sequence"/>
</dbReference>
<feature type="region of interest" description="Disordered" evidence="1">
    <location>
        <begin position="1"/>
        <end position="143"/>
    </location>
</feature>
<gene>
    <name evidence="2" type="ORF">K435DRAFT_521449</name>
</gene>
<protein>
    <submittedName>
        <fullName evidence="2">Uncharacterized protein</fullName>
    </submittedName>
</protein>
<feature type="compositionally biased region" description="Polar residues" evidence="1">
    <location>
        <begin position="129"/>
        <end position="143"/>
    </location>
</feature>
<organism evidence="2 3">
    <name type="scientific">Dendrothele bispora (strain CBS 962.96)</name>
    <dbReference type="NCBI Taxonomy" id="1314807"/>
    <lineage>
        <taxon>Eukaryota</taxon>
        <taxon>Fungi</taxon>
        <taxon>Dikarya</taxon>
        <taxon>Basidiomycota</taxon>
        <taxon>Agaricomycotina</taxon>
        <taxon>Agaricomycetes</taxon>
        <taxon>Agaricomycetidae</taxon>
        <taxon>Agaricales</taxon>
        <taxon>Agaricales incertae sedis</taxon>
        <taxon>Dendrothele</taxon>
    </lineage>
</organism>
<evidence type="ECO:0000256" key="1">
    <source>
        <dbReference type="SAM" id="MobiDB-lite"/>
    </source>
</evidence>
<proteinExistence type="predicted"/>
<evidence type="ECO:0000313" key="3">
    <source>
        <dbReference type="Proteomes" id="UP000297245"/>
    </source>
</evidence>